<evidence type="ECO:0000313" key="1">
    <source>
        <dbReference type="EMBL" id="KZS88206.1"/>
    </source>
</evidence>
<proteinExistence type="predicted"/>
<name>A0A164NZN0_9AGAM</name>
<reference evidence="1 2" key="1">
    <citation type="journal article" date="2016" name="Mol. Biol. Evol.">
        <title>Comparative Genomics of Early-Diverging Mushroom-Forming Fungi Provides Insights into the Origins of Lignocellulose Decay Capabilities.</title>
        <authorList>
            <person name="Nagy L.G."/>
            <person name="Riley R."/>
            <person name="Tritt A."/>
            <person name="Adam C."/>
            <person name="Daum C."/>
            <person name="Floudas D."/>
            <person name="Sun H."/>
            <person name="Yadav J.S."/>
            <person name="Pangilinan J."/>
            <person name="Larsson K.H."/>
            <person name="Matsuura K."/>
            <person name="Barry K."/>
            <person name="Labutti K."/>
            <person name="Kuo R."/>
            <person name="Ohm R.A."/>
            <person name="Bhattacharya S.S."/>
            <person name="Shirouzu T."/>
            <person name="Yoshinaga Y."/>
            <person name="Martin F.M."/>
            <person name="Grigoriev I.V."/>
            <person name="Hibbett D.S."/>
        </authorList>
    </citation>
    <scope>NUCLEOTIDE SEQUENCE [LARGE SCALE GENOMIC DNA]</scope>
    <source>
        <strain evidence="1 2">HHB9708</strain>
    </source>
</reference>
<dbReference type="EMBL" id="KV419439">
    <property type="protein sequence ID" value="KZS88206.1"/>
    <property type="molecule type" value="Genomic_DNA"/>
</dbReference>
<gene>
    <name evidence="1" type="ORF">SISNIDRAFT_460082</name>
</gene>
<evidence type="ECO:0000313" key="2">
    <source>
        <dbReference type="Proteomes" id="UP000076722"/>
    </source>
</evidence>
<accession>A0A164NZN0</accession>
<dbReference type="AlphaFoldDB" id="A0A164NZN0"/>
<keyword evidence="2" id="KW-1185">Reference proteome</keyword>
<sequence length="226" mass="25864">MINSAHIPGLHSSIYVVRRKDIKYRIYSNSAGLHSYSQVSNWSTYTPVDTTHLLVPEYDRNTHTPVHNGPKFRKSWVKDLGETRCRNQEDLHQHHQHPPASDEGREETFVPYRSFMSSGPRELIGIDGMASSEEAQASPATTGVVKMEEQKVKREPFEASLPPHFRNPEMQGNTFFVLFDLDGFGPNRPYDVSLVVAWLEHPLVFELNSIESFLGRTIDNRIIVQF</sequence>
<dbReference type="Proteomes" id="UP000076722">
    <property type="component" value="Unassembled WGS sequence"/>
</dbReference>
<organism evidence="1 2">
    <name type="scientific">Sistotremastrum niveocremeum HHB9708</name>
    <dbReference type="NCBI Taxonomy" id="1314777"/>
    <lineage>
        <taxon>Eukaryota</taxon>
        <taxon>Fungi</taxon>
        <taxon>Dikarya</taxon>
        <taxon>Basidiomycota</taxon>
        <taxon>Agaricomycotina</taxon>
        <taxon>Agaricomycetes</taxon>
        <taxon>Sistotremastrales</taxon>
        <taxon>Sistotremastraceae</taxon>
        <taxon>Sertulicium</taxon>
        <taxon>Sertulicium niveocremeum</taxon>
    </lineage>
</organism>
<protein>
    <submittedName>
        <fullName evidence="1">Uncharacterized protein</fullName>
    </submittedName>
</protein>